<organism evidence="1 2">
    <name type="scientific">Saccharopolyspora griseoalba</name>
    <dbReference type="NCBI Taxonomy" id="1431848"/>
    <lineage>
        <taxon>Bacteria</taxon>
        <taxon>Bacillati</taxon>
        <taxon>Actinomycetota</taxon>
        <taxon>Actinomycetes</taxon>
        <taxon>Pseudonocardiales</taxon>
        <taxon>Pseudonocardiaceae</taxon>
        <taxon>Saccharopolyspora</taxon>
    </lineage>
</organism>
<dbReference type="PANTHER" id="PTHR39332">
    <property type="entry name" value="BLL4707 PROTEIN"/>
    <property type="match status" value="1"/>
</dbReference>
<accession>A0ABW2LS96</accession>
<name>A0ABW2LS96_9PSEU</name>
<keyword evidence="2" id="KW-1185">Reference proteome</keyword>
<dbReference type="PANTHER" id="PTHR39332:SF7">
    <property type="entry name" value="SRPBCC FAMILY PROTEIN"/>
    <property type="match status" value="1"/>
</dbReference>
<protein>
    <submittedName>
        <fullName evidence="1">SRPBCC family protein</fullName>
    </submittedName>
</protein>
<dbReference type="CDD" id="cd07821">
    <property type="entry name" value="PYR_PYL_RCAR_like"/>
    <property type="match status" value="1"/>
</dbReference>
<dbReference type="InterPro" id="IPR019587">
    <property type="entry name" value="Polyketide_cyclase/dehydratase"/>
</dbReference>
<evidence type="ECO:0000313" key="2">
    <source>
        <dbReference type="Proteomes" id="UP001596504"/>
    </source>
</evidence>
<gene>
    <name evidence="1" type="ORF">ACFQRI_24030</name>
</gene>
<evidence type="ECO:0000313" key="1">
    <source>
        <dbReference type="EMBL" id="MFC7344486.1"/>
    </source>
</evidence>
<sequence>MRSDQREVEMRSFSSIVVDVPVEKVWEAIRDFNGLPVWHPAIASSEIEDGGDPARVGCVRKLALADGGEVRERLIGLDDAARSCTYEFVTSPFNVRSYRSTIQALPVTASGATFVRWFADFDADAADEAELDRTFTQGVYATGLNGLSDHLSG</sequence>
<dbReference type="SUPFAM" id="SSF55961">
    <property type="entry name" value="Bet v1-like"/>
    <property type="match status" value="1"/>
</dbReference>
<dbReference type="Proteomes" id="UP001596504">
    <property type="component" value="Unassembled WGS sequence"/>
</dbReference>
<proteinExistence type="predicted"/>
<dbReference type="InterPro" id="IPR023393">
    <property type="entry name" value="START-like_dom_sf"/>
</dbReference>
<dbReference type="Gene3D" id="3.30.530.20">
    <property type="match status" value="1"/>
</dbReference>
<reference evidence="2" key="1">
    <citation type="journal article" date="2019" name="Int. J. Syst. Evol. Microbiol.">
        <title>The Global Catalogue of Microorganisms (GCM) 10K type strain sequencing project: providing services to taxonomists for standard genome sequencing and annotation.</title>
        <authorList>
            <consortium name="The Broad Institute Genomics Platform"/>
            <consortium name="The Broad Institute Genome Sequencing Center for Infectious Disease"/>
            <person name="Wu L."/>
            <person name="Ma J."/>
        </authorList>
    </citation>
    <scope>NUCLEOTIDE SEQUENCE [LARGE SCALE GENOMIC DNA]</scope>
    <source>
        <strain evidence="2">WLHS5</strain>
    </source>
</reference>
<dbReference type="EMBL" id="JBHTCJ010000016">
    <property type="protein sequence ID" value="MFC7344486.1"/>
    <property type="molecule type" value="Genomic_DNA"/>
</dbReference>
<dbReference type="RefSeq" id="WP_380672310.1">
    <property type="nucleotide sequence ID" value="NZ_JBHTCJ010000016.1"/>
</dbReference>
<comment type="caution">
    <text evidence="1">The sequence shown here is derived from an EMBL/GenBank/DDBJ whole genome shotgun (WGS) entry which is preliminary data.</text>
</comment>
<dbReference type="Pfam" id="PF10604">
    <property type="entry name" value="Polyketide_cyc2"/>
    <property type="match status" value="1"/>
</dbReference>